<keyword evidence="4" id="KW-0804">Transcription</keyword>
<dbReference type="Proteomes" id="UP000295063">
    <property type="component" value="Unassembled WGS sequence"/>
</dbReference>
<dbReference type="OrthoDB" id="9772607at2"/>
<keyword evidence="2 6" id="KW-0238">DNA-binding</keyword>
<keyword evidence="3" id="KW-0010">Activator</keyword>
<dbReference type="PRINTS" id="PR00032">
    <property type="entry name" value="HTHARAC"/>
</dbReference>
<dbReference type="Pfam" id="PF02311">
    <property type="entry name" value="AraC_binding"/>
    <property type="match status" value="1"/>
</dbReference>
<dbReference type="PANTHER" id="PTHR46796">
    <property type="entry name" value="HTH-TYPE TRANSCRIPTIONAL ACTIVATOR RHAS-RELATED"/>
    <property type="match status" value="1"/>
</dbReference>
<dbReference type="PANTHER" id="PTHR46796:SF2">
    <property type="entry name" value="TRANSCRIPTIONAL REGULATORY PROTEIN"/>
    <property type="match status" value="1"/>
</dbReference>
<keyword evidence="7" id="KW-1185">Reference proteome</keyword>
<reference evidence="6 7" key="1">
    <citation type="submission" date="2019-03" db="EMBL/GenBank/DDBJ databases">
        <title>Genomic Encyclopedia of Type Strains, Phase IV (KMG-IV): sequencing the most valuable type-strain genomes for metagenomic binning, comparative biology and taxonomic classification.</title>
        <authorList>
            <person name="Goeker M."/>
        </authorList>
    </citation>
    <scope>NUCLEOTIDE SEQUENCE [LARGE SCALE GENOMIC DNA]</scope>
    <source>
        <strain evidence="6 7">DSM 15969</strain>
    </source>
</reference>
<dbReference type="InterPro" id="IPR020449">
    <property type="entry name" value="Tscrpt_reg_AraC-type_HTH"/>
</dbReference>
<feature type="domain" description="HTH araC/xylS-type" evidence="5">
    <location>
        <begin position="173"/>
        <end position="269"/>
    </location>
</feature>
<keyword evidence="1" id="KW-0805">Transcription regulation</keyword>
<dbReference type="InterPro" id="IPR037923">
    <property type="entry name" value="HTH-like"/>
</dbReference>
<dbReference type="InterPro" id="IPR009057">
    <property type="entry name" value="Homeodomain-like_sf"/>
</dbReference>
<dbReference type="GO" id="GO:0003700">
    <property type="term" value="F:DNA-binding transcription factor activity"/>
    <property type="evidence" value="ECO:0007669"/>
    <property type="project" value="InterPro"/>
</dbReference>
<gene>
    <name evidence="6" type="ORF">EV210_105106</name>
</gene>
<dbReference type="InterPro" id="IPR014710">
    <property type="entry name" value="RmlC-like_jellyroll"/>
</dbReference>
<dbReference type="InterPro" id="IPR003313">
    <property type="entry name" value="AraC-bd"/>
</dbReference>
<dbReference type="SUPFAM" id="SSF46689">
    <property type="entry name" value="Homeodomain-like"/>
    <property type="match status" value="2"/>
</dbReference>
<dbReference type="RefSeq" id="WP_132078580.1">
    <property type="nucleotide sequence ID" value="NZ_SLUI01000005.1"/>
</dbReference>
<comment type="caution">
    <text evidence="6">The sequence shown here is derived from an EMBL/GenBank/DDBJ whole genome shotgun (WGS) entry which is preliminary data.</text>
</comment>
<evidence type="ECO:0000313" key="7">
    <source>
        <dbReference type="Proteomes" id="UP000295063"/>
    </source>
</evidence>
<protein>
    <submittedName>
        <fullName evidence="6">AraC-like DNA-binding protein</fullName>
    </submittedName>
</protein>
<dbReference type="Gene3D" id="1.10.10.60">
    <property type="entry name" value="Homeodomain-like"/>
    <property type="match status" value="2"/>
</dbReference>
<proteinExistence type="predicted"/>
<evidence type="ECO:0000256" key="1">
    <source>
        <dbReference type="ARBA" id="ARBA00023015"/>
    </source>
</evidence>
<name>A0A4R1PY17_9FIRM</name>
<evidence type="ECO:0000259" key="5">
    <source>
        <dbReference type="PROSITE" id="PS01124"/>
    </source>
</evidence>
<dbReference type="PROSITE" id="PS01124">
    <property type="entry name" value="HTH_ARAC_FAMILY_2"/>
    <property type="match status" value="1"/>
</dbReference>
<organism evidence="6 7">
    <name type="scientific">Anaerospora hongkongensis</name>
    <dbReference type="NCBI Taxonomy" id="244830"/>
    <lineage>
        <taxon>Bacteria</taxon>
        <taxon>Bacillati</taxon>
        <taxon>Bacillota</taxon>
        <taxon>Negativicutes</taxon>
        <taxon>Selenomonadales</taxon>
        <taxon>Sporomusaceae</taxon>
        <taxon>Anaerospora</taxon>
    </lineage>
</organism>
<dbReference type="GO" id="GO:0043565">
    <property type="term" value="F:sequence-specific DNA binding"/>
    <property type="evidence" value="ECO:0007669"/>
    <property type="project" value="InterPro"/>
</dbReference>
<evidence type="ECO:0000256" key="2">
    <source>
        <dbReference type="ARBA" id="ARBA00023125"/>
    </source>
</evidence>
<dbReference type="Gene3D" id="2.60.120.10">
    <property type="entry name" value="Jelly Rolls"/>
    <property type="match status" value="1"/>
</dbReference>
<dbReference type="SUPFAM" id="SSF51215">
    <property type="entry name" value="Regulatory protein AraC"/>
    <property type="match status" value="1"/>
</dbReference>
<sequence>MPAAENSKVSFYRDPYLPFFELKQCSTGELSYRKHAHEEYSVGIVEQGQSFFWCRGQTTILAPQTVVFLPPDSIHSCNPFQPDQWAYTMLFVDAKWVQGFISSHKYCFWNRPIIKAAAGHEAVYASNMLLQAFQSEASPLEKEAVIAAFFEQTLAGGIVLDYIDSNEAQPKLKVIRDYVQHCFLEKITLEQLEAVSGLNKFHIIRLFKQFYQIPPHTYQTLLRVNYAKKELLKHRPLAEVALDAGFYDQSHFTKVFKAYTGVTPDHYQS</sequence>
<dbReference type="SMART" id="SM00342">
    <property type="entry name" value="HTH_ARAC"/>
    <property type="match status" value="1"/>
</dbReference>
<evidence type="ECO:0000256" key="3">
    <source>
        <dbReference type="ARBA" id="ARBA00023159"/>
    </source>
</evidence>
<evidence type="ECO:0000256" key="4">
    <source>
        <dbReference type="ARBA" id="ARBA00023163"/>
    </source>
</evidence>
<dbReference type="EMBL" id="SLUI01000005">
    <property type="protein sequence ID" value="TCL37672.1"/>
    <property type="molecule type" value="Genomic_DNA"/>
</dbReference>
<dbReference type="PROSITE" id="PS00041">
    <property type="entry name" value="HTH_ARAC_FAMILY_1"/>
    <property type="match status" value="1"/>
</dbReference>
<evidence type="ECO:0000313" key="6">
    <source>
        <dbReference type="EMBL" id="TCL37672.1"/>
    </source>
</evidence>
<dbReference type="AlphaFoldDB" id="A0A4R1PY17"/>
<dbReference type="InterPro" id="IPR018062">
    <property type="entry name" value="HTH_AraC-typ_CS"/>
</dbReference>
<dbReference type="InterPro" id="IPR018060">
    <property type="entry name" value="HTH_AraC"/>
</dbReference>
<accession>A0A4R1PY17</accession>
<dbReference type="Pfam" id="PF12833">
    <property type="entry name" value="HTH_18"/>
    <property type="match status" value="1"/>
</dbReference>
<dbReference type="InterPro" id="IPR050204">
    <property type="entry name" value="AraC_XylS_family_regulators"/>
</dbReference>